<dbReference type="Pfam" id="PF04134">
    <property type="entry name" value="DCC1-like"/>
    <property type="match status" value="1"/>
</dbReference>
<protein>
    <submittedName>
        <fullName evidence="1">Thiol-disulfide oxidoreductase</fullName>
    </submittedName>
</protein>
<organism evidence="1 2">
    <name type="scientific">Leptospira hartskeerlii</name>
    <dbReference type="NCBI Taxonomy" id="2023177"/>
    <lineage>
        <taxon>Bacteria</taxon>
        <taxon>Pseudomonadati</taxon>
        <taxon>Spirochaetota</taxon>
        <taxon>Spirochaetia</taxon>
        <taxon>Leptospirales</taxon>
        <taxon>Leptospiraceae</taxon>
        <taxon>Leptospira</taxon>
    </lineage>
</organism>
<dbReference type="PANTHER" id="PTHR33639">
    <property type="entry name" value="THIOL-DISULFIDE OXIDOREDUCTASE DCC"/>
    <property type="match status" value="1"/>
</dbReference>
<dbReference type="RefSeq" id="WP_100707707.1">
    <property type="nucleotide sequence ID" value="NZ_NPDL01000007.1"/>
</dbReference>
<evidence type="ECO:0000313" key="2">
    <source>
        <dbReference type="Proteomes" id="UP000232196"/>
    </source>
</evidence>
<dbReference type="InterPro" id="IPR007263">
    <property type="entry name" value="DCC1-like"/>
</dbReference>
<proteinExistence type="predicted"/>
<reference evidence="1 2" key="1">
    <citation type="submission" date="2017-07" db="EMBL/GenBank/DDBJ databases">
        <title>Leptospira spp. isolated from tropical soils.</title>
        <authorList>
            <person name="Thibeaux R."/>
            <person name="Iraola G."/>
            <person name="Ferres I."/>
            <person name="Bierque E."/>
            <person name="Girault D."/>
            <person name="Soupe-Gilbert M.-E."/>
            <person name="Picardeau M."/>
            <person name="Goarant C."/>
        </authorList>
    </citation>
    <scope>NUCLEOTIDE SEQUENCE [LARGE SCALE GENOMIC DNA]</scope>
    <source>
        <strain evidence="1 2">MCA1-C-A1</strain>
    </source>
</reference>
<dbReference type="GO" id="GO:0015035">
    <property type="term" value="F:protein-disulfide reductase activity"/>
    <property type="evidence" value="ECO:0007669"/>
    <property type="project" value="InterPro"/>
</dbReference>
<name>A0A2M9X9Y7_9LEPT</name>
<dbReference type="OrthoDB" id="9785438at2"/>
<accession>A0A2M9X9Y7</accession>
<evidence type="ECO:0000313" key="1">
    <source>
        <dbReference type="EMBL" id="PJZ24506.1"/>
    </source>
</evidence>
<gene>
    <name evidence="1" type="ORF">CH357_15670</name>
</gene>
<dbReference type="PANTHER" id="PTHR33639:SF2">
    <property type="entry name" value="DUF393 DOMAIN-CONTAINING PROTEIN"/>
    <property type="match status" value="1"/>
</dbReference>
<keyword evidence="2" id="KW-1185">Reference proteome</keyword>
<dbReference type="InterPro" id="IPR052927">
    <property type="entry name" value="DCC_oxidoreductase"/>
</dbReference>
<dbReference type="Proteomes" id="UP000232196">
    <property type="component" value="Unassembled WGS sequence"/>
</dbReference>
<dbReference type="AlphaFoldDB" id="A0A2M9X9Y7"/>
<comment type="caution">
    <text evidence="1">The sequence shown here is derived from an EMBL/GenBank/DDBJ whole genome shotgun (WGS) entry which is preliminary data.</text>
</comment>
<sequence length="137" mass="15829">MSEFTESIVLFDGVCNLCNGAVNVLLDLDKYKRLKFASLQSEYAKNLIQSKSLEEKIRRIDSILFWDGKEIHIKSNAIIEICGKVGGFWKILKLGYIIPKSLRNIVYDLIAKNRYRLFGKRESCRMPTPELKERILG</sequence>
<dbReference type="EMBL" id="NPDN01000008">
    <property type="protein sequence ID" value="PJZ24506.1"/>
    <property type="molecule type" value="Genomic_DNA"/>
</dbReference>